<dbReference type="PANTHER" id="PTHR48075:SF5">
    <property type="entry name" value="3-HYDROXYBUTYRYL-COA DEHYDROGENASE"/>
    <property type="match status" value="1"/>
</dbReference>
<evidence type="ECO:0000256" key="1">
    <source>
        <dbReference type="ARBA" id="ARBA00005086"/>
    </source>
</evidence>
<dbReference type="InterPro" id="IPR036291">
    <property type="entry name" value="NAD(P)-bd_dom_sf"/>
</dbReference>
<dbReference type="InterPro" id="IPR006108">
    <property type="entry name" value="3HC_DH_C"/>
</dbReference>
<comment type="pathway">
    <text evidence="1">Lipid metabolism; butanoate metabolism.</text>
</comment>
<dbReference type="SUPFAM" id="SSF48179">
    <property type="entry name" value="6-phosphogluconate dehydrogenase C-terminal domain-like"/>
    <property type="match status" value="1"/>
</dbReference>
<dbReference type="NCBIfam" id="NF004474">
    <property type="entry name" value="PRK05808.1"/>
    <property type="match status" value="1"/>
</dbReference>
<dbReference type="SUPFAM" id="SSF51735">
    <property type="entry name" value="NAD(P)-binding Rossmann-fold domains"/>
    <property type="match status" value="1"/>
</dbReference>
<reference evidence="6 7" key="1">
    <citation type="submission" date="2018-03" db="EMBL/GenBank/DDBJ databases">
        <title>Genomic Encyclopedia of Archaeal and Bacterial Type Strains, Phase II (KMG-II): from individual species to whole genera.</title>
        <authorList>
            <person name="Goeker M."/>
        </authorList>
    </citation>
    <scope>NUCLEOTIDE SEQUENCE [LARGE SCALE GENOMIC DNA]</scope>
    <source>
        <strain evidence="6 7">RHA1</strain>
    </source>
</reference>
<proteinExistence type="inferred from homology"/>
<accession>A0ABX5EUD3</accession>
<keyword evidence="7" id="KW-1185">Reference proteome</keyword>
<feature type="domain" description="3-hydroxyacyl-CoA dehydrogenase NAD binding" evidence="5">
    <location>
        <begin position="6"/>
        <end position="184"/>
    </location>
</feature>
<dbReference type="PANTHER" id="PTHR48075">
    <property type="entry name" value="3-HYDROXYACYL-COA DEHYDROGENASE FAMILY PROTEIN"/>
    <property type="match status" value="1"/>
</dbReference>
<dbReference type="InterPro" id="IPR013328">
    <property type="entry name" value="6PGD_dom2"/>
</dbReference>
<feature type="domain" description="3-hydroxyacyl-CoA dehydrogenase C-terminal" evidence="4">
    <location>
        <begin position="187"/>
        <end position="283"/>
    </location>
</feature>
<sequence length="284" mass="30945">MELQRVSVIGAGQMGGGIAQVAAQAGYQVVLLDTTEERVQAGLDRIGSLLSRSVEKGKLSAEEREAILGRISLTTDLAVAGQDADLVIEAVVEKMEVKAEIFTRLDEYCPSHTILASNTSSLPITEIAAATRRPEQVIGMHFMNPVPVMKLVEVIRGLATSEETFQAVMAAAERMGKTPVEVNDYPGFVSNRILMPMINEAIFAVYDGVATPEAIDEVMKLGMNHPMGPLTLADFIGLDTCLYIMETLYEGFGDSKYRPCPLLRKYVKAGWLGRKSGRGFYSYS</sequence>
<evidence type="ECO:0000259" key="4">
    <source>
        <dbReference type="Pfam" id="PF00725"/>
    </source>
</evidence>
<dbReference type="Pfam" id="PF02737">
    <property type="entry name" value="3HCDH_N"/>
    <property type="match status" value="1"/>
</dbReference>
<dbReference type="InterPro" id="IPR006176">
    <property type="entry name" value="3-OHacyl-CoA_DH_NAD-bd"/>
</dbReference>
<dbReference type="Proteomes" id="UP000238836">
    <property type="component" value="Unassembled WGS sequence"/>
</dbReference>
<dbReference type="InterPro" id="IPR022694">
    <property type="entry name" value="3-OHacyl-CoA_DH"/>
</dbReference>
<dbReference type="Gene3D" id="1.10.1040.10">
    <property type="entry name" value="N-(1-d-carboxylethyl)-l-norvaline Dehydrogenase, domain 2"/>
    <property type="match status" value="1"/>
</dbReference>
<evidence type="ECO:0000313" key="6">
    <source>
        <dbReference type="EMBL" id="PRZ16554.1"/>
    </source>
</evidence>
<dbReference type="NCBIfam" id="NF005875">
    <property type="entry name" value="PRK07819.1"/>
    <property type="match status" value="1"/>
</dbReference>
<name>A0ABX5EUD3_9BACL</name>
<dbReference type="InterPro" id="IPR008927">
    <property type="entry name" value="6-PGluconate_DH-like_C_sf"/>
</dbReference>
<dbReference type="RefSeq" id="WP_106341812.1">
    <property type="nucleotide sequence ID" value="NZ_PVTZ01000002.1"/>
</dbReference>
<comment type="caution">
    <text evidence="6">The sequence shown here is derived from an EMBL/GenBank/DDBJ whole genome shotgun (WGS) entry which is preliminary data.</text>
</comment>
<organism evidence="6 7">
    <name type="scientific">Laceyella sediminis</name>
    <dbReference type="NCBI Taxonomy" id="573074"/>
    <lineage>
        <taxon>Bacteria</taxon>
        <taxon>Bacillati</taxon>
        <taxon>Bacillota</taxon>
        <taxon>Bacilli</taxon>
        <taxon>Bacillales</taxon>
        <taxon>Thermoactinomycetaceae</taxon>
        <taxon>Laceyella</taxon>
    </lineage>
</organism>
<dbReference type="EMBL" id="PVTZ01000002">
    <property type="protein sequence ID" value="PRZ16554.1"/>
    <property type="molecule type" value="Genomic_DNA"/>
</dbReference>
<evidence type="ECO:0000313" key="7">
    <source>
        <dbReference type="Proteomes" id="UP000238836"/>
    </source>
</evidence>
<comment type="similarity">
    <text evidence="2">Belongs to the 3-hydroxyacyl-CoA dehydrogenase family.</text>
</comment>
<evidence type="ECO:0000256" key="2">
    <source>
        <dbReference type="ARBA" id="ARBA00009463"/>
    </source>
</evidence>
<gene>
    <name evidence="6" type="ORF">CLV36_102265</name>
</gene>
<dbReference type="PROSITE" id="PS00067">
    <property type="entry name" value="3HCDH"/>
    <property type="match status" value="1"/>
</dbReference>
<dbReference type="Gene3D" id="3.40.50.720">
    <property type="entry name" value="NAD(P)-binding Rossmann-like Domain"/>
    <property type="match status" value="1"/>
</dbReference>
<protein>
    <submittedName>
        <fullName evidence="6">3-hydroxybutyryl-CoA dehydrogenase</fullName>
    </submittedName>
</protein>
<evidence type="ECO:0000256" key="3">
    <source>
        <dbReference type="ARBA" id="ARBA00023002"/>
    </source>
</evidence>
<keyword evidence="3" id="KW-0560">Oxidoreductase</keyword>
<evidence type="ECO:0000259" key="5">
    <source>
        <dbReference type="Pfam" id="PF02737"/>
    </source>
</evidence>
<dbReference type="Pfam" id="PF00725">
    <property type="entry name" value="3HCDH"/>
    <property type="match status" value="1"/>
</dbReference>
<dbReference type="InterPro" id="IPR006180">
    <property type="entry name" value="3-OHacyl-CoA_DH_CS"/>
</dbReference>
<dbReference type="PIRSF" id="PIRSF000105">
    <property type="entry name" value="HCDH"/>
    <property type="match status" value="1"/>
</dbReference>